<dbReference type="InterPro" id="IPR019076">
    <property type="entry name" value="Spore_lipoprot_YhcN/YlaJ-like"/>
</dbReference>
<gene>
    <name evidence="1" type="ORF">CB4_03521</name>
</gene>
<dbReference type="RefSeq" id="WP_157738040.1">
    <property type="nucleotide sequence ID" value="NZ_AP017312.1"/>
</dbReference>
<dbReference type="EMBL" id="AP017312">
    <property type="protein sequence ID" value="BAU29334.1"/>
    <property type="molecule type" value="Genomic_DNA"/>
</dbReference>
<keyword evidence="1" id="KW-0449">Lipoprotein</keyword>
<dbReference type="Pfam" id="PF09580">
    <property type="entry name" value="Spore_YhcN_YlaJ"/>
    <property type="match status" value="1"/>
</dbReference>
<evidence type="ECO:0000313" key="2">
    <source>
        <dbReference type="Proteomes" id="UP000217696"/>
    </source>
</evidence>
<reference evidence="1 2" key="1">
    <citation type="submission" date="2015-12" db="EMBL/GenBank/DDBJ databases">
        <title>Genome sequence of Aneurinibacillus soli.</title>
        <authorList>
            <person name="Lee J.S."/>
            <person name="Lee K.C."/>
            <person name="Kim K.K."/>
            <person name="Lee B.W."/>
        </authorList>
    </citation>
    <scope>NUCLEOTIDE SEQUENCE [LARGE SCALE GENOMIC DNA]</scope>
    <source>
        <strain evidence="1 2">CB4</strain>
    </source>
</reference>
<dbReference type="Proteomes" id="UP000217696">
    <property type="component" value="Chromosome"/>
</dbReference>
<sequence>MNKRTAVLSALLILSLAGGVVGCGKQDGNTQKTQSYRSNEYHMNGSQNYAPRSNAIREDEQRIAKRIAQQAANVDGVTRATAVVHGEDVLVGVEGAKASNVKMLERSVHEALRRTEPGYRIHVTADHTLSTRIRMISQDINGSVGNKMRTAGSDIASLIRDIGNSVTAPFR</sequence>
<keyword evidence="2" id="KW-1185">Reference proteome</keyword>
<evidence type="ECO:0000313" key="1">
    <source>
        <dbReference type="EMBL" id="BAU29334.1"/>
    </source>
</evidence>
<dbReference type="PROSITE" id="PS51257">
    <property type="entry name" value="PROKAR_LIPOPROTEIN"/>
    <property type="match status" value="1"/>
</dbReference>
<accession>A0A0U5BCJ7</accession>
<protein>
    <submittedName>
        <fullName evidence="1">Sporulation lipoprotein YhcN/YlaJ</fullName>
    </submittedName>
</protein>
<dbReference type="AlphaFoldDB" id="A0A0U5BCJ7"/>
<name>A0A0U5BCJ7_9BACL</name>
<proteinExistence type="predicted"/>
<dbReference type="KEGG" id="asoc:CB4_03521"/>
<organism evidence="1 2">
    <name type="scientific">Aneurinibacillus soli</name>
    <dbReference type="NCBI Taxonomy" id="1500254"/>
    <lineage>
        <taxon>Bacteria</taxon>
        <taxon>Bacillati</taxon>
        <taxon>Bacillota</taxon>
        <taxon>Bacilli</taxon>
        <taxon>Bacillales</taxon>
        <taxon>Paenibacillaceae</taxon>
        <taxon>Aneurinibacillus group</taxon>
        <taxon>Aneurinibacillus</taxon>
    </lineage>
</organism>